<dbReference type="OrthoDB" id="294702at2759"/>
<feature type="region of interest" description="Disordered" evidence="5">
    <location>
        <begin position="325"/>
        <end position="365"/>
    </location>
</feature>
<dbReference type="SUPFAM" id="SSF90209">
    <property type="entry name" value="Ran binding protein zinc finger-like"/>
    <property type="match status" value="1"/>
</dbReference>
<evidence type="ECO:0000256" key="5">
    <source>
        <dbReference type="SAM" id="MobiDB-lite"/>
    </source>
</evidence>
<dbReference type="RefSeq" id="XP_008081054.1">
    <property type="nucleotide sequence ID" value="XM_008082863.1"/>
</dbReference>
<sequence length="365" mass="41849">MPAMMLGNGLGSSMWAPGNAQRSTSASSYVPRSGDWDCRFCFYPNFASRQSCHRCLQPQFPTGPRSTGGYAIPKSRENVTVFEHAETLSPPPPYTVLANNTNVPTAESRMRSRRYGLATSRWAPRGSYSDEAVNEGGGPQIWTRTVSISRAAPENTAITHAHPAPEPQDLGLPYEVQHYILTMMERILEEACFEFAKRWIPKILYEQNYTCYEAVELAQWRRLLPTHIPRHALQHVPDYNLQKALADAVRIRNSAQHRHLCNNVELRRMAEQSEKLMVMFSEPIRQSKFIYLRLELEEWDKLSTEDQQTAKSRLRSVLQEISERPVSEMDWTPNSESLEEIGMQTTVSVPTQELEEQYHDEMDLD</sequence>
<dbReference type="eggNOG" id="ENOG502SHBR">
    <property type="taxonomic scope" value="Eukaryota"/>
</dbReference>
<feature type="compositionally biased region" description="Basic and acidic residues" evidence="5">
    <location>
        <begin position="356"/>
        <end position="365"/>
    </location>
</feature>
<dbReference type="GeneID" id="19471122"/>
<gene>
    <name evidence="7" type="ORF">GLAREA_12081</name>
</gene>
<evidence type="ECO:0000259" key="6">
    <source>
        <dbReference type="PROSITE" id="PS50199"/>
    </source>
</evidence>
<dbReference type="KEGG" id="glz:GLAREA_12081"/>
<dbReference type="InterPro" id="IPR001876">
    <property type="entry name" value="Znf_RanBP2"/>
</dbReference>
<dbReference type="SMART" id="SM00547">
    <property type="entry name" value="ZnF_RBZ"/>
    <property type="match status" value="1"/>
</dbReference>
<keyword evidence="1" id="KW-0479">Metal-binding</keyword>
<evidence type="ECO:0000313" key="8">
    <source>
        <dbReference type="Proteomes" id="UP000016922"/>
    </source>
</evidence>
<dbReference type="AlphaFoldDB" id="S3D4F4"/>
<name>S3D4F4_GLAL2</name>
<dbReference type="Gene3D" id="4.10.1060.10">
    <property type="entry name" value="Zinc finger, RanBP2-type"/>
    <property type="match status" value="1"/>
</dbReference>
<dbReference type="InterPro" id="IPR036443">
    <property type="entry name" value="Znf_RanBP2_sf"/>
</dbReference>
<dbReference type="STRING" id="1116229.S3D4F4"/>
<dbReference type="EMBL" id="KE145360">
    <property type="protein sequence ID" value="EPE31999.1"/>
    <property type="molecule type" value="Genomic_DNA"/>
</dbReference>
<dbReference type="OMA" id="QWAPRDY"/>
<keyword evidence="8" id="KW-1185">Reference proteome</keyword>
<dbReference type="Proteomes" id="UP000016922">
    <property type="component" value="Unassembled WGS sequence"/>
</dbReference>
<protein>
    <submittedName>
        <fullName evidence="7">Ran BP2/NZF zinc finger-like protein</fullName>
    </submittedName>
</protein>
<evidence type="ECO:0000256" key="3">
    <source>
        <dbReference type="ARBA" id="ARBA00022833"/>
    </source>
</evidence>
<proteinExistence type="predicted"/>
<evidence type="ECO:0000256" key="2">
    <source>
        <dbReference type="ARBA" id="ARBA00022771"/>
    </source>
</evidence>
<accession>S3D4F4</accession>
<reference evidence="7 8" key="1">
    <citation type="journal article" date="2013" name="BMC Genomics">
        <title>Genomics-driven discovery of the pneumocandin biosynthetic gene cluster in the fungus Glarea lozoyensis.</title>
        <authorList>
            <person name="Chen L."/>
            <person name="Yue Q."/>
            <person name="Zhang X."/>
            <person name="Xiang M."/>
            <person name="Wang C."/>
            <person name="Li S."/>
            <person name="Che Y."/>
            <person name="Ortiz-Lopez F.J."/>
            <person name="Bills G.F."/>
            <person name="Liu X."/>
            <person name="An Z."/>
        </authorList>
    </citation>
    <scope>NUCLEOTIDE SEQUENCE [LARGE SCALE GENOMIC DNA]</scope>
    <source>
        <strain evidence="8">ATCC 20868 / MF5171</strain>
    </source>
</reference>
<dbReference type="GO" id="GO:0008270">
    <property type="term" value="F:zinc ion binding"/>
    <property type="evidence" value="ECO:0007669"/>
    <property type="project" value="UniProtKB-KW"/>
</dbReference>
<organism evidence="7 8">
    <name type="scientific">Glarea lozoyensis (strain ATCC 20868 / MF5171)</name>
    <dbReference type="NCBI Taxonomy" id="1116229"/>
    <lineage>
        <taxon>Eukaryota</taxon>
        <taxon>Fungi</taxon>
        <taxon>Dikarya</taxon>
        <taxon>Ascomycota</taxon>
        <taxon>Pezizomycotina</taxon>
        <taxon>Leotiomycetes</taxon>
        <taxon>Helotiales</taxon>
        <taxon>Helotiaceae</taxon>
        <taxon>Glarea</taxon>
    </lineage>
</organism>
<evidence type="ECO:0000256" key="1">
    <source>
        <dbReference type="ARBA" id="ARBA00022723"/>
    </source>
</evidence>
<keyword evidence="3" id="KW-0862">Zinc</keyword>
<dbReference type="PROSITE" id="PS50199">
    <property type="entry name" value="ZF_RANBP2_2"/>
    <property type="match status" value="1"/>
</dbReference>
<keyword evidence="2 4" id="KW-0863">Zinc-finger</keyword>
<evidence type="ECO:0000256" key="4">
    <source>
        <dbReference type="PROSITE-ProRule" id="PRU00322"/>
    </source>
</evidence>
<dbReference type="HOGENOM" id="CLU_073671_0_0_1"/>
<dbReference type="PROSITE" id="PS01358">
    <property type="entry name" value="ZF_RANBP2_1"/>
    <property type="match status" value="1"/>
</dbReference>
<feature type="domain" description="RanBP2-type" evidence="6">
    <location>
        <begin position="32"/>
        <end position="61"/>
    </location>
</feature>
<evidence type="ECO:0000313" key="7">
    <source>
        <dbReference type="EMBL" id="EPE31999.1"/>
    </source>
</evidence>